<reference evidence="2" key="1">
    <citation type="journal article" date="2013" name="Science">
        <title>The Amborella genome and the evolution of flowering plants.</title>
        <authorList>
            <consortium name="Amborella Genome Project"/>
        </authorList>
    </citation>
    <scope>NUCLEOTIDE SEQUENCE [LARGE SCALE GENOMIC DNA]</scope>
</reference>
<gene>
    <name evidence="1" type="ORF">AMTR_s00080p00106680</name>
</gene>
<organism evidence="1 2">
    <name type="scientific">Amborella trichopoda</name>
    <dbReference type="NCBI Taxonomy" id="13333"/>
    <lineage>
        <taxon>Eukaryota</taxon>
        <taxon>Viridiplantae</taxon>
        <taxon>Streptophyta</taxon>
        <taxon>Embryophyta</taxon>
        <taxon>Tracheophyta</taxon>
        <taxon>Spermatophyta</taxon>
        <taxon>Magnoliopsida</taxon>
        <taxon>Amborellales</taxon>
        <taxon>Amborellaceae</taxon>
        <taxon>Amborella</taxon>
    </lineage>
</organism>
<dbReference type="HOGENOM" id="CLU_2691091_0_0_1"/>
<name>W1PAG4_AMBTC</name>
<evidence type="ECO:0000313" key="2">
    <source>
        <dbReference type="Proteomes" id="UP000017836"/>
    </source>
</evidence>
<accession>W1PAG4</accession>
<proteinExistence type="predicted"/>
<keyword evidence="2" id="KW-1185">Reference proteome</keyword>
<evidence type="ECO:0000313" key="1">
    <source>
        <dbReference type="EMBL" id="ERN04928.1"/>
    </source>
</evidence>
<sequence length="74" mass="8011">MLTAVCAFLQPCMYLFHCAHFTLHTIIAVHVVTTANALHCRAPFAAERTSPLSAPHCRAHLTAVRSSLLGATHC</sequence>
<dbReference type="Gramene" id="ERN04928">
    <property type="protein sequence ID" value="ERN04928"/>
    <property type="gene ID" value="AMTR_s00080p00106680"/>
</dbReference>
<dbReference type="Proteomes" id="UP000017836">
    <property type="component" value="Unassembled WGS sequence"/>
</dbReference>
<protein>
    <submittedName>
        <fullName evidence="1">Uncharacterized protein</fullName>
    </submittedName>
</protein>
<dbReference type="AlphaFoldDB" id="W1PAG4"/>
<dbReference type="EMBL" id="KI394095">
    <property type="protein sequence ID" value="ERN04928.1"/>
    <property type="molecule type" value="Genomic_DNA"/>
</dbReference>